<evidence type="ECO:0000256" key="1">
    <source>
        <dbReference type="SAM" id="MobiDB-lite"/>
    </source>
</evidence>
<evidence type="ECO:0000313" key="2">
    <source>
        <dbReference type="EMBL" id="KAF2241473.1"/>
    </source>
</evidence>
<keyword evidence="3" id="KW-1185">Reference proteome</keyword>
<organism evidence="2 3">
    <name type="scientific">Trematosphaeria pertusa</name>
    <dbReference type="NCBI Taxonomy" id="390896"/>
    <lineage>
        <taxon>Eukaryota</taxon>
        <taxon>Fungi</taxon>
        <taxon>Dikarya</taxon>
        <taxon>Ascomycota</taxon>
        <taxon>Pezizomycotina</taxon>
        <taxon>Dothideomycetes</taxon>
        <taxon>Pleosporomycetidae</taxon>
        <taxon>Pleosporales</taxon>
        <taxon>Massarineae</taxon>
        <taxon>Trematosphaeriaceae</taxon>
        <taxon>Trematosphaeria</taxon>
    </lineage>
</organism>
<reference evidence="2" key="1">
    <citation type="journal article" date="2020" name="Stud. Mycol.">
        <title>101 Dothideomycetes genomes: a test case for predicting lifestyles and emergence of pathogens.</title>
        <authorList>
            <person name="Haridas S."/>
            <person name="Albert R."/>
            <person name="Binder M."/>
            <person name="Bloem J."/>
            <person name="Labutti K."/>
            <person name="Salamov A."/>
            <person name="Andreopoulos B."/>
            <person name="Baker S."/>
            <person name="Barry K."/>
            <person name="Bills G."/>
            <person name="Bluhm B."/>
            <person name="Cannon C."/>
            <person name="Castanera R."/>
            <person name="Culley D."/>
            <person name="Daum C."/>
            <person name="Ezra D."/>
            <person name="Gonzalez J."/>
            <person name="Henrissat B."/>
            <person name="Kuo A."/>
            <person name="Liang C."/>
            <person name="Lipzen A."/>
            <person name="Lutzoni F."/>
            <person name="Magnuson J."/>
            <person name="Mondo S."/>
            <person name="Nolan M."/>
            <person name="Ohm R."/>
            <person name="Pangilinan J."/>
            <person name="Park H.-J."/>
            <person name="Ramirez L."/>
            <person name="Alfaro M."/>
            <person name="Sun H."/>
            <person name="Tritt A."/>
            <person name="Yoshinaga Y."/>
            <person name="Zwiers L.-H."/>
            <person name="Turgeon B."/>
            <person name="Goodwin S."/>
            <person name="Spatafora J."/>
            <person name="Crous P."/>
            <person name="Grigoriev I."/>
        </authorList>
    </citation>
    <scope>NUCLEOTIDE SEQUENCE</scope>
    <source>
        <strain evidence="2">CBS 122368</strain>
    </source>
</reference>
<dbReference type="RefSeq" id="XP_033676477.1">
    <property type="nucleotide sequence ID" value="XM_033834648.1"/>
</dbReference>
<feature type="compositionally biased region" description="Basic and acidic residues" evidence="1">
    <location>
        <begin position="55"/>
        <end position="77"/>
    </location>
</feature>
<sequence length="196" mass="21617">MGVRGHSGSSRRSLDVLIHDAATSGAAESQNFLEGGLRVGLRNRVLPKGRKLSHHGGESVPREAVRQKHLPRSHEADMQPSCPRIPTPPALDPVLLFLATGYTRELIEAHKSVQVPSFVHPHSLAQRFPSRSRLPFSARASLTPSQTLGSIGCLPEPRVPLSRLSICRSMRSRKIITKMRVFNDTAIQNLTFDLKI</sequence>
<proteinExistence type="predicted"/>
<protein>
    <submittedName>
        <fullName evidence="2">Uncharacterized protein</fullName>
    </submittedName>
</protein>
<evidence type="ECO:0000313" key="3">
    <source>
        <dbReference type="Proteomes" id="UP000800094"/>
    </source>
</evidence>
<dbReference type="AlphaFoldDB" id="A0A6A6HV86"/>
<feature type="region of interest" description="Disordered" evidence="1">
    <location>
        <begin position="48"/>
        <end position="86"/>
    </location>
</feature>
<dbReference type="EMBL" id="ML987212">
    <property type="protein sequence ID" value="KAF2241473.1"/>
    <property type="molecule type" value="Genomic_DNA"/>
</dbReference>
<gene>
    <name evidence="2" type="ORF">BU26DRAFT_586066</name>
</gene>
<dbReference type="Proteomes" id="UP000800094">
    <property type="component" value="Unassembled WGS sequence"/>
</dbReference>
<name>A0A6A6HV86_9PLEO</name>
<accession>A0A6A6HV86</accession>
<dbReference type="GeneID" id="54587978"/>